<name>A0AAE0LAB2_9CHLO</name>
<dbReference type="AlphaFoldDB" id="A0AAE0LAB2"/>
<comment type="cofactor">
    <cofactor evidence="1">
        <name>Fe cation</name>
        <dbReference type="ChEBI" id="CHEBI:24875"/>
    </cofactor>
</comment>
<dbReference type="InterPro" id="IPR008775">
    <property type="entry name" value="Phytyl_CoA_dOase-like"/>
</dbReference>
<gene>
    <name evidence="2" type="ORF">CYMTET_14491</name>
</gene>
<keyword evidence="3" id="KW-1185">Reference proteome</keyword>
<reference evidence="2 3" key="1">
    <citation type="journal article" date="2015" name="Genome Biol. Evol.">
        <title>Comparative Genomics of a Bacterivorous Green Alga Reveals Evolutionary Causalities and Consequences of Phago-Mixotrophic Mode of Nutrition.</title>
        <authorList>
            <person name="Burns J.A."/>
            <person name="Paasch A."/>
            <person name="Narechania A."/>
            <person name="Kim E."/>
        </authorList>
    </citation>
    <scope>NUCLEOTIDE SEQUENCE [LARGE SCALE GENOMIC DNA]</scope>
    <source>
        <strain evidence="2 3">PLY_AMNH</strain>
    </source>
</reference>
<dbReference type="SUPFAM" id="SSF51197">
    <property type="entry name" value="Clavaminate synthase-like"/>
    <property type="match status" value="1"/>
</dbReference>
<dbReference type="PANTHER" id="PTHR20883">
    <property type="entry name" value="PHYTANOYL-COA DIOXYGENASE DOMAIN CONTAINING 1"/>
    <property type="match status" value="1"/>
</dbReference>
<comment type="caution">
    <text evidence="2">The sequence shown here is derived from an EMBL/GenBank/DDBJ whole genome shotgun (WGS) entry which is preliminary data.</text>
</comment>
<dbReference type="Pfam" id="PF05721">
    <property type="entry name" value="PhyH"/>
    <property type="match status" value="1"/>
</dbReference>
<dbReference type="EMBL" id="LGRX02006072">
    <property type="protein sequence ID" value="KAK3277505.1"/>
    <property type="molecule type" value="Genomic_DNA"/>
</dbReference>
<dbReference type="Gene3D" id="2.60.120.620">
    <property type="entry name" value="q2cbj1_9rhob like domain"/>
    <property type="match status" value="1"/>
</dbReference>
<sequence>MQSCFENVLSSRAFRTEREGPLRRPTRQAHIYRPTGGSVGSLKVLKFKVNGGVPSTFCLSRCRRLSTPRCALNETQSAEADKSGVFDQEYIVSQLDKEAFQRDGYVHLRGVLSEEELATIIEPVYTKFMTGELKPEGRDLCDMSGATNLSPEDFKLFNAMLPRKYYPSWQGNVFELRCQSIADQLCQGDMMIDYDQILAKRPLSEDATFAWHQDMAYWPPFTKEHATATCWLALDDSTVQNGCMRFLPGSHKEPELRRHSPVKLASSRMDDESSHALCTEVDEEKEKPLYVEISRGDITVHNENVVHGSGPNRSEGWRRAYVLAFRKRSTVEEERKHGFTHSHNDTFNWDQYHDWVNDQ</sequence>
<proteinExistence type="predicted"/>
<accession>A0AAE0LAB2</accession>
<dbReference type="PANTHER" id="PTHR20883:SF46">
    <property type="entry name" value="PHYTANOYL-COA HYDROXYLASE"/>
    <property type="match status" value="1"/>
</dbReference>
<evidence type="ECO:0000313" key="3">
    <source>
        <dbReference type="Proteomes" id="UP001190700"/>
    </source>
</evidence>
<protein>
    <recommendedName>
        <fullName evidence="4">Phytanoyl-CoA dioxygenase</fullName>
    </recommendedName>
</protein>
<organism evidence="2 3">
    <name type="scientific">Cymbomonas tetramitiformis</name>
    <dbReference type="NCBI Taxonomy" id="36881"/>
    <lineage>
        <taxon>Eukaryota</taxon>
        <taxon>Viridiplantae</taxon>
        <taxon>Chlorophyta</taxon>
        <taxon>Pyramimonadophyceae</taxon>
        <taxon>Pyramimonadales</taxon>
        <taxon>Pyramimonadaceae</taxon>
        <taxon>Cymbomonas</taxon>
    </lineage>
</organism>
<dbReference type="Proteomes" id="UP001190700">
    <property type="component" value="Unassembled WGS sequence"/>
</dbReference>
<evidence type="ECO:0000313" key="2">
    <source>
        <dbReference type="EMBL" id="KAK3277505.1"/>
    </source>
</evidence>
<evidence type="ECO:0008006" key="4">
    <source>
        <dbReference type="Google" id="ProtNLM"/>
    </source>
</evidence>
<evidence type="ECO:0000256" key="1">
    <source>
        <dbReference type="ARBA" id="ARBA00001962"/>
    </source>
</evidence>